<feature type="transmembrane region" description="Helical" evidence="6">
    <location>
        <begin position="384"/>
        <end position="405"/>
    </location>
</feature>
<dbReference type="KEGG" id="alp:LPB137_06260"/>
<dbReference type="STRING" id="1850254.LPB137_06260"/>
<accession>A0A1P8KLP1</accession>
<keyword evidence="4 6" id="KW-0472">Membrane</keyword>
<evidence type="ECO:0000256" key="4">
    <source>
        <dbReference type="ARBA" id="ARBA00023136"/>
    </source>
</evidence>
<feature type="transmembrane region" description="Helical" evidence="6">
    <location>
        <begin position="54"/>
        <end position="73"/>
    </location>
</feature>
<evidence type="ECO:0000313" key="8">
    <source>
        <dbReference type="Proteomes" id="UP000186074"/>
    </source>
</evidence>
<dbReference type="PANTHER" id="PTHR43427">
    <property type="entry name" value="CHLORIDE CHANNEL PROTEIN CLC-E"/>
    <property type="match status" value="1"/>
</dbReference>
<feature type="transmembrane region" description="Helical" evidence="6">
    <location>
        <begin position="153"/>
        <end position="182"/>
    </location>
</feature>
<feature type="transmembrane region" description="Helical" evidence="6">
    <location>
        <begin position="263"/>
        <end position="282"/>
    </location>
</feature>
<feature type="transmembrane region" description="Helical" evidence="6">
    <location>
        <begin position="352"/>
        <end position="378"/>
    </location>
</feature>
<dbReference type="GO" id="GO:0015108">
    <property type="term" value="F:chloride transmembrane transporter activity"/>
    <property type="evidence" value="ECO:0007669"/>
    <property type="project" value="InterPro"/>
</dbReference>
<keyword evidence="3 6" id="KW-1133">Transmembrane helix</keyword>
<dbReference type="Proteomes" id="UP000186074">
    <property type="component" value="Chromosome"/>
</dbReference>
<dbReference type="InterPro" id="IPR050368">
    <property type="entry name" value="ClC-type_chloride_channel"/>
</dbReference>
<evidence type="ECO:0000313" key="7">
    <source>
        <dbReference type="EMBL" id="APW65477.1"/>
    </source>
</evidence>
<organism evidence="7 8">
    <name type="scientific">Poseidonibacter parvus</name>
    <dbReference type="NCBI Taxonomy" id="1850254"/>
    <lineage>
        <taxon>Bacteria</taxon>
        <taxon>Pseudomonadati</taxon>
        <taxon>Campylobacterota</taxon>
        <taxon>Epsilonproteobacteria</taxon>
        <taxon>Campylobacterales</taxon>
        <taxon>Arcobacteraceae</taxon>
        <taxon>Poseidonibacter</taxon>
    </lineage>
</organism>
<dbReference type="PRINTS" id="PR00762">
    <property type="entry name" value="CLCHANNEL"/>
</dbReference>
<evidence type="ECO:0000256" key="1">
    <source>
        <dbReference type="ARBA" id="ARBA00004141"/>
    </source>
</evidence>
<feature type="transmembrane region" description="Helical" evidence="6">
    <location>
        <begin position="221"/>
        <end position="243"/>
    </location>
</feature>
<feature type="transmembrane region" description="Helical" evidence="6">
    <location>
        <begin position="97"/>
        <end position="117"/>
    </location>
</feature>
<dbReference type="EMBL" id="CP019070">
    <property type="protein sequence ID" value="APW65477.1"/>
    <property type="molecule type" value="Genomic_DNA"/>
</dbReference>
<reference evidence="7 8" key="1">
    <citation type="submission" date="2017-01" db="EMBL/GenBank/DDBJ databases">
        <title>Genome sequencing of Arcobacter sp. LPB0137.</title>
        <authorList>
            <person name="Lee G.-W."/>
            <person name="Yi H."/>
        </authorList>
    </citation>
    <scope>NUCLEOTIDE SEQUENCE [LARGE SCALE GENOMIC DNA]</scope>
    <source>
        <strain evidence="7 8">LPB0137</strain>
    </source>
</reference>
<feature type="region of interest" description="Disordered" evidence="5">
    <location>
        <begin position="428"/>
        <end position="461"/>
    </location>
</feature>
<dbReference type="InterPro" id="IPR014743">
    <property type="entry name" value="Cl-channel_core"/>
</dbReference>
<comment type="subcellular location">
    <subcellularLocation>
        <location evidence="1">Membrane</location>
        <topology evidence="1">Multi-pass membrane protein</topology>
    </subcellularLocation>
</comment>
<proteinExistence type="predicted"/>
<evidence type="ECO:0000256" key="6">
    <source>
        <dbReference type="SAM" id="Phobius"/>
    </source>
</evidence>
<dbReference type="PANTHER" id="PTHR43427:SF12">
    <property type="entry name" value="CHLORIDE TRANSPORTER"/>
    <property type="match status" value="1"/>
</dbReference>
<sequence>MKKHFLEQSIIFFSVSKWLIISTIIGIVIGAIVTFFVTVLQYSEDSRDLLGFKYYYLLPFALMLTIWLTKTFAPNAKGHGTEKVIEAIHKKHGKIDILIIPVKLIATVLTIFAGGSAGKEGPAAQIGAGAASLIADIFRFSKEHRKKIVICGISAGFAAVFGTPISGAIFGVEVLIVGIIMYDVLLPSFIAGFAAFSTAQFLGLNYTYFDMRFSQAIPLELTLISQVVLAGLFFGIIADFFITFLKTTGKSIQSFKMNAYLKAFLGGTFLIVLSFFFGEQYFGLGLETVNSTFFSDQSVVEEIPWYAFVLKTIFTSITLGVGGSGGVLTPLFFVGATSGNLFGSLMGDHIAFFSAIGFVSLLAGATNAPIAAIIMAVELFGLEIAPYAAISVVITFLITGHRSVFPSQILKMKKSEMLDISMGEDMDHSSANVRAEDKQKFKDLKQRLRSKSKNTNKRLPK</sequence>
<dbReference type="GO" id="GO:0016020">
    <property type="term" value="C:membrane"/>
    <property type="evidence" value="ECO:0007669"/>
    <property type="project" value="UniProtKB-SubCell"/>
</dbReference>
<protein>
    <submittedName>
        <fullName evidence="7">Voltage-gated chloride channel</fullName>
    </submittedName>
</protein>
<evidence type="ECO:0000256" key="3">
    <source>
        <dbReference type="ARBA" id="ARBA00022989"/>
    </source>
</evidence>
<evidence type="ECO:0000256" key="2">
    <source>
        <dbReference type="ARBA" id="ARBA00022692"/>
    </source>
</evidence>
<dbReference type="OrthoDB" id="9767361at2"/>
<keyword evidence="2 6" id="KW-0812">Transmembrane</keyword>
<gene>
    <name evidence="7" type="ORF">LPB137_06260</name>
</gene>
<dbReference type="Gene3D" id="1.10.3080.10">
    <property type="entry name" value="Clc chloride channel"/>
    <property type="match status" value="1"/>
</dbReference>
<dbReference type="RefSeq" id="WP_076085875.1">
    <property type="nucleotide sequence ID" value="NZ_CP019070.1"/>
</dbReference>
<feature type="transmembrane region" description="Helical" evidence="6">
    <location>
        <begin position="20"/>
        <end position="42"/>
    </location>
</feature>
<name>A0A1P8KLP1_9BACT</name>
<dbReference type="SUPFAM" id="SSF81340">
    <property type="entry name" value="Clc chloride channel"/>
    <property type="match status" value="1"/>
</dbReference>
<feature type="compositionally biased region" description="Basic residues" evidence="5">
    <location>
        <begin position="447"/>
        <end position="461"/>
    </location>
</feature>
<dbReference type="InterPro" id="IPR001807">
    <property type="entry name" value="ClC"/>
</dbReference>
<keyword evidence="8" id="KW-1185">Reference proteome</keyword>
<dbReference type="Pfam" id="PF00654">
    <property type="entry name" value="Voltage_CLC"/>
    <property type="match status" value="1"/>
</dbReference>
<dbReference type="AlphaFoldDB" id="A0A1P8KLP1"/>
<evidence type="ECO:0000256" key="5">
    <source>
        <dbReference type="SAM" id="MobiDB-lite"/>
    </source>
</evidence>
<feature type="compositionally biased region" description="Basic and acidic residues" evidence="5">
    <location>
        <begin position="434"/>
        <end position="446"/>
    </location>
</feature>